<evidence type="ECO:0000313" key="1">
    <source>
        <dbReference type="EMBL" id="AOQ27209.1"/>
    </source>
</evidence>
<gene>
    <name evidence="1" type="ORF">ESCO13_00082</name>
</gene>
<sequence length="96" mass="11138">MAEFGSVTSFESNFVTAWEAWDEMGVGELYFYNVTLRPEYAYLVPEGTVQIGMYLSSQDGVVQFEFYSNTTDNEFTYRAFHVNMSLGEEKFYDDQV</sequence>
<name>A0A1D7XF91_9CAUD</name>
<dbReference type="EMBL" id="KX552041">
    <property type="protein sequence ID" value="AOQ27209.1"/>
    <property type="molecule type" value="Genomic_DNA"/>
</dbReference>
<accession>A0A1D7XF91</accession>
<evidence type="ECO:0000313" key="2">
    <source>
        <dbReference type="Proteomes" id="UP000225358"/>
    </source>
</evidence>
<keyword evidence="2" id="KW-1185">Reference proteome</keyword>
<dbReference type="Proteomes" id="UP000225358">
    <property type="component" value="Segment"/>
</dbReference>
<organism evidence="1 2">
    <name type="scientific">Escherichia phage ESCO13</name>
    <dbReference type="NCBI Taxonomy" id="1881104"/>
    <lineage>
        <taxon>Viruses</taxon>
        <taxon>Duplodnaviria</taxon>
        <taxon>Heunggongvirae</taxon>
        <taxon>Uroviricota</taxon>
        <taxon>Caudoviricetes</taxon>
        <taxon>Stephanstirmvirinae</taxon>
        <taxon>Phapecoctavirus</taxon>
        <taxon>Phapecoctavirus ESCO13</taxon>
    </lineage>
</organism>
<protein>
    <submittedName>
        <fullName evidence="1">Uncharacterized protein</fullName>
    </submittedName>
</protein>
<proteinExistence type="predicted"/>
<reference evidence="1" key="1">
    <citation type="submission" date="2017-02" db="EMBL/GenBank/DDBJ databases">
        <title>Complete genome sequence of two Escherichia coli phages, vB_EcoM_ ESCO5 and vB_EcoM_ESCO13, which are related to phAPEC8.</title>
        <authorList>
            <person name="Trotereau A."/>
            <person name="Gonnet M."/>
            <person name="Viardot A."/>
            <person name="Lalmanach A.-C."/>
            <person name="Guabiraba R."/>
            <person name="Chanteloup N."/>
            <person name="Schouler C."/>
        </authorList>
    </citation>
    <scope>NUCLEOTIDE SEQUENCE [LARGE SCALE GENOMIC DNA]</scope>
</reference>